<gene>
    <name evidence="2" type="ORF">LSINAPIS_LOCUS4704</name>
</gene>
<evidence type="ECO:0000256" key="1">
    <source>
        <dbReference type="SAM" id="MobiDB-lite"/>
    </source>
</evidence>
<sequence>MHSIAIAYLGVSENNSGYDVEAVGLHAQGLQSKAIAFILSVAWALGSVRSVQCRQIKYEYKKHVKSAGGNELAGKPRRRTKDKSSHARRNRGAPPRVRDPLPPRRSLPSALRSPRTNLQQRARPRPPIVAR</sequence>
<dbReference type="AlphaFoldDB" id="A0A5E4Q1N1"/>
<organism evidence="2 3">
    <name type="scientific">Leptidea sinapis</name>
    <dbReference type="NCBI Taxonomy" id="189913"/>
    <lineage>
        <taxon>Eukaryota</taxon>
        <taxon>Metazoa</taxon>
        <taxon>Ecdysozoa</taxon>
        <taxon>Arthropoda</taxon>
        <taxon>Hexapoda</taxon>
        <taxon>Insecta</taxon>
        <taxon>Pterygota</taxon>
        <taxon>Neoptera</taxon>
        <taxon>Endopterygota</taxon>
        <taxon>Lepidoptera</taxon>
        <taxon>Glossata</taxon>
        <taxon>Ditrysia</taxon>
        <taxon>Papilionoidea</taxon>
        <taxon>Pieridae</taxon>
        <taxon>Dismorphiinae</taxon>
        <taxon>Leptidea</taxon>
    </lineage>
</organism>
<accession>A0A5E4Q1N1</accession>
<evidence type="ECO:0000313" key="3">
    <source>
        <dbReference type="Proteomes" id="UP000324832"/>
    </source>
</evidence>
<reference evidence="2 3" key="1">
    <citation type="submission" date="2017-07" db="EMBL/GenBank/DDBJ databases">
        <authorList>
            <person name="Talla V."/>
            <person name="Backstrom N."/>
        </authorList>
    </citation>
    <scope>NUCLEOTIDE SEQUENCE [LARGE SCALE GENOMIC DNA]</scope>
</reference>
<keyword evidence="3" id="KW-1185">Reference proteome</keyword>
<feature type="region of interest" description="Disordered" evidence="1">
    <location>
        <begin position="64"/>
        <end position="131"/>
    </location>
</feature>
<feature type="compositionally biased region" description="Basic residues" evidence="1">
    <location>
        <begin position="75"/>
        <end position="91"/>
    </location>
</feature>
<dbReference type="Proteomes" id="UP000324832">
    <property type="component" value="Unassembled WGS sequence"/>
</dbReference>
<proteinExistence type="predicted"/>
<protein>
    <submittedName>
        <fullName evidence="2">Uncharacterized protein</fullName>
    </submittedName>
</protein>
<evidence type="ECO:0000313" key="2">
    <source>
        <dbReference type="EMBL" id="VVC92207.1"/>
    </source>
</evidence>
<name>A0A5E4Q1N1_9NEOP</name>
<dbReference type="EMBL" id="FZQP02001227">
    <property type="protein sequence ID" value="VVC92207.1"/>
    <property type="molecule type" value="Genomic_DNA"/>
</dbReference>
<feature type="compositionally biased region" description="Low complexity" evidence="1">
    <location>
        <begin position="104"/>
        <end position="115"/>
    </location>
</feature>